<feature type="transmembrane region" description="Helical" evidence="1">
    <location>
        <begin position="286"/>
        <end position="309"/>
    </location>
</feature>
<evidence type="ECO:0000256" key="1">
    <source>
        <dbReference type="SAM" id="Phobius"/>
    </source>
</evidence>
<dbReference type="STRING" id="1566387.QV13_28950"/>
<keyword evidence="2" id="KW-0132">Cell division</keyword>
<feature type="transmembrane region" description="Helical" evidence="1">
    <location>
        <begin position="241"/>
        <end position="266"/>
    </location>
</feature>
<feature type="transmembrane region" description="Helical" evidence="1">
    <location>
        <begin position="187"/>
        <end position="208"/>
    </location>
</feature>
<dbReference type="InterPro" id="IPR004513">
    <property type="entry name" value="FtsX"/>
</dbReference>
<keyword evidence="1" id="KW-0472">Membrane</keyword>
<protein>
    <submittedName>
        <fullName evidence="2">Cell division protein FtsX</fullName>
    </submittedName>
</protein>
<reference evidence="2 3" key="1">
    <citation type="submission" date="2016-08" db="EMBL/GenBank/DDBJ databases">
        <title>Whole genome sequence of Mesorhizobium sp. strain UASWS1009 isolated from industrial sewage.</title>
        <authorList>
            <person name="Crovadore J."/>
            <person name="Calmin G."/>
            <person name="Chablais R."/>
            <person name="Cochard B."/>
            <person name="Lefort F."/>
        </authorList>
    </citation>
    <scope>NUCLEOTIDE SEQUENCE [LARGE SCALE GENOMIC DNA]</scope>
    <source>
        <strain evidence="2 3">UASWS1009</strain>
    </source>
</reference>
<comment type="caution">
    <text evidence="2">The sequence shown here is derived from an EMBL/GenBank/DDBJ whole genome shotgun (WGS) entry which is preliminary data.</text>
</comment>
<dbReference type="PANTHER" id="PTHR47755:SF1">
    <property type="entry name" value="CELL DIVISION PROTEIN FTSX"/>
    <property type="match status" value="1"/>
</dbReference>
<keyword evidence="1" id="KW-1133">Transmembrane helix</keyword>
<gene>
    <name evidence="2" type="ORF">QV13_28950</name>
</gene>
<sequence length="330" mass="35109">MTEMAADHEEDVDDVRYTETRPRVQRKMAPIVPAQNIAGRALVFVIAIMTFLSCLTFGAVTLVRSTAVVWENQISREATVQIKPVEGLDMEAALAAAAEIAGGFPGVKGTSIVDRDATARLLAPWLGTGLNIDELPVPRLVVVTIDENSPPDFAAMRTALAAKIASASLDDHRTWVDRLVAMARTTVTIGMMVLVLMLSATVLTVVFATRGAMAGNGHIIEVLHFVGAEARFIARQFRQQFLITGMKGAAAGGAAAVVVFLVFSWWTSHNMATPQADQAVALFGSFAIGWAGYLGVVLMVLVIGVLTAATSHATVIAYLSDLDTRQTDGG</sequence>
<dbReference type="OrthoDB" id="9814843at2"/>
<keyword evidence="1" id="KW-0812">Transmembrane</keyword>
<proteinExistence type="predicted"/>
<dbReference type="GO" id="GO:0032153">
    <property type="term" value="C:cell division site"/>
    <property type="evidence" value="ECO:0007669"/>
    <property type="project" value="TreeGrafter"/>
</dbReference>
<organism evidence="2 3">
    <name type="scientific">Mesorhizobium hungaricum</name>
    <dbReference type="NCBI Taxonomy" id="1566387"/>
    <lineage>
        <taxon>Bacteria</taxon>
        <taxon>Pseudomonadati</taxon>
        <taxon>Pseudomonadota</taxon>
        <taxon>Alphaproteobacteria</taxon>
        <taxon>Hyphomicrobiales</taxon>
        <taxon>Phyllobacteriaceae</taxon>
        <taxon>Mesorhizobium</taxon>
    </lineage>
</organism>
<evidence type="ECO:0000313" key="3">
    <source>
        <dbReference type="Proteomes" id="UP000094412"/>
    </source>
</evidence>
<feature type="transmembrane region" description="Helical" evidence="1">
    <location>
        <begin position="41"/>
        <end position="63"/>
    </location>
</feature>
<dbReference type="EMBL" id="MDEO01000036">
    <property type="protein sequence ID" value="OCX13504.1"/>
    <property type="molecule type" value="Genomic_DNA"/>
</dbReference>
<evidence type="ECO:0000313" key="2">
    <source>
        <dbReference type="EMBL" id="OCX13504.1"/>
    </source>
</evidence>
<accession>A0A1C2DFF7</accession>
<dbReference type="PANTHER" id="PTHR47755">
    <property type="entry name" value="CELL DIVISION PROTEIN FTSX"/>
    <property type="match status" value="1"/>
</dbReference>
<keyword evidence="3" id="KW-1185">Reference proteome</keyword>
<dbReference type="AlphaFoldDB" id="A0A1C2DFF7"/>
<dbReference type="GO" id="GO:0051301">
    <property type="term" value="P:cell division"/>
    <property type="evidence" value="ECO:0007669"/>
    <property type="project" value="UniProtKB-KW"/>
</dbReference>
<dbReference type="GO" id="GO:0016020">
    <property type="term" value="C:membrane"/>
    <property type="evidence" value="ECO:0007669"/>
    <property type="project" value="InterPro"/>
</dbReference>
<name>A0A1C2DFF7_9HYPH</name>
<keyword evidence="2" id="KW-0131">Cell cycle</keyword>
<dbReference type="Proteomes" id="UP000094412">
    <property type="component" value="Unassembled WGS sequence"/>
</dbReference>